<evidence type="ECO:0000313" key="1">
    <source>
        <dbReference type="EMBL" id="KAF2190383.1"/>
    </source>
</evidence>
<dbReference type="Proteomes" id="UP000800200">
    <property type="component" value="Unassembled WGS sequence"/>
</dbReference>
<dbReference type="OrthoDB" id="10000533at2759"/>
<sequence length="121" mass="13599">MSPINLGICPFQLGFFTDYFGYPYSATKYLKPIQMYVNFRNCRTITVGYGNFPLSLTTVDGIAVVVTEAIENQRRWPVIGGIRVTQITMAGLIELGVRLRSPYHVERMSTENLKAGKLKSS</sequence>
<gene>
    <name evidence="1" type="ORF">K469DRAFT_810951</name>
</gene>
<proteinExistence type="predicted"/>
<accession>A0A6A6EGG6</accession>
<dbReference type="AlphaFoldDB" id="A0A6A6EGG6"/>
<protein>
    <submittedName>
        <fullName evidence="1">Uncharacterized protein</fullName>
    </submittedName>
</protein>
<name>A0A6A6EGG6_9PEZI</name>
<keyword evidence="2" id="KW-1185">Reference proteome</keyword>
<organism evidence="1 2">
    <name type="scientific">Zopfia rhizophila CBS 207.26</name>
    <dbReference type="NCBI Taxonomy" id="1314779"/>
    <lineage>
        <taxon>Eukaryota</taxon>
        <taxon>Fungi</taxon>
        <taxon>Dikarya</taxon>
        <taxon>Ascomycota</taxon>
        <taxon>Pezizomycotina</taxon>
        <taxon>Dothideomycetes</taxon>
        <taxon>Dothideomycetes incertae sedis</taxon>
        <taxon>Zopfiaceae</taxon>
        <taxon>Zopfia</taxon>
    </lineage>
</organism>
<reference evidence="1" key="1">
    <citation type="journal article" date="2020" name="Stud. Mycol.">
        <title>101 Dothideomycetes genomes: a test case for predicting lifestyles and emergence of pathogens.</title>
        <authorList>
            <person name="Haridas S."/>
            <person name="Albert R."/>
            <person name="Binder M."/>
            <person name="Bloem J."/>
            <person name="Labutti K."/>
            <person name="Salamov A."/>
            <person name="Andreopoulos B."/>
            <person name="Baker S."/>
            <person name="Barry K."/>
            <person name="Bills G."/>
            <person name="Bluhm B."/>
            <person name="Cannon C."/>
            <person name="Castanera R."/>
            <person name="Culley D."/>
            <person name="Daum C."/>
            <person name="Ezra D."/>
            <person name="Gonzalez J."/>
            <person name="Henrissat B."/>
            <person name="Kuo A."/>
            <person name="Liang C."/>
            <person name="Lipzen A."/>
            <person name="Lutzoni F."/>
            <person name="Magnuson J."/>
            <person name="Mondo S."/>
            <person name="Nolan M."/>
            <person name="Ohm R."/>
            <person name="Pangilinan J."/>
            <person name="Park H.-J."/>
            <person name="Ramirez L."/>
            <person name="Alfaro M."/>
            <person name="Sun H."/>
            <person name="Tritt A."/>
            <person name="Yoshinaga Y."/>
            <person name="Zwiers L.-H."/>
            <person name="Turgeon B."/>
            <person name="Goodwin S."/>
            <person name="Spatafora J."/>
            <person name="Crous P."/>
            <person name="Grigoriev I."/>
        </authorList>
    </citation>
    <scope>NUCLEOTIDE SEQUENCE</scope>
    <source>
        <strain evidence="1">CBS 207.26</strain>
    </source>
</reference>
<dbReference type="EMBL" id="ML994618">
    <property type="protein sequence ID" value="KAF2190383.1"/>
    <property type="molecule type" value="Genomic_DNA"/>
</dbReference>
<evidence type="ECO:0000313" key="2">
    <source>
        <dbReference type="Proteomes" id="UP000800200"/>
    </source>
</evidence>